<dbReference type="KEGG" id="slk:SLUN_37230"/>
<protein>
    <submittedName>
        <fullName evidence="2">NAD(P)-dependent oxidoreductase</fullName>
    </submittedName>
</protein>
<dbReference type="SUPFAM" id="SSF51735">
    <property type="entry name" value="NAD(P)-binding Rossmann-fold domains"/>
    <property type="match status" value="1"/>
</dbReference>
<feature type="domain" description="NmrA-like" evidence="1">
    <location>
        <begin position="2"/>
        <end position="266"/>
    </location>
</feature>
<evidence type="ECO:0000259" key="1">
    <source>
        <dbReference type="Pfam" id="PF05368"/>
    </source>
</evidence>
<dbReference type="AlphaFoldDB" id="A0A2R4TCY5"/>
<dbReference type="Gene3D" id="3.90.25.10">
    <property type="entry name" value="UDP-galactose 4-epimerase, domain 1"/>
    <property type="match status" value="1"/>
</dbReference>
<dbReference type="Gene3D" id="3.40.50.720">
    <property type="entry name" value="NAD(P)-binding Rossmann-like Domain"/>
    <property type="match status" value="1"/>
</dbReference>
<dbReference type="PANTHER" id="PTHR47129">
    <property type="entry name" value="QUINONE OXIDOREDUCTASE 2"/>
    <property type="match status" value="1"/>
</dbReference>
<name>A0A2R4TCY5_9ACTN</name>
<dbReference type="InterPro" id="IPR036291">
    <property type="entry name" value="NAD(P)-bd_dom_sf"/>
</dbReference>
<proteinExistence type="predicted"/>
<sequence length="288" mass="29866">MIIVTGANGQLGRAIVEDLLGRVPAGQIAVSVRDAAKAQVLQERGVRVRRGDFDDPASLAHAFEGASQVLIVSAATTGEAAIAQHRTAIEAAQKAGAHRILYTSHQGANPSSPFAPMPDHAATEAILRDCGVPFTSLRNGFYASTTVRLLGAALKTGELAAPQDGPVSWTAHADLAEAAAITLAEDGRFDGPTPPLTASQALDLADIAEIASDLTGRPVKRVIVTDEDYRAGLVSHGVPETQAEMLLGLFAASRQGEFSQVDPTLADLIGRPSTPAQDVLKAALTTNG</sequence>
<dbReference type="InterPro" id="IPR008030">
    <property type="entry name" value="NmrA-like"/>
</dbReference>
<evidence type="ECO:0000313" key="2">
    <source>
        <dbReference type="EMBL" id="AVZ76988.1"/>
    </source>
</evidence>
<dbReference type="CDD" id="cd05269">
    <property type="entry name" value="TMR_SDR_a"/>
    <property type="match status" value="1"/>
</dbReference>
<keyword evidence="3" id="KW-1185">Reference proteome</keyword>
<evidence type="ECO:0000313" key="3">
    <source>
        <dbReference type="Proteomes" id="UP000244201"/>
    </source>
</evidence>
<dbReference type="PANTHER" id="PTHR47129:SF1">
    <property type="entry name" value="NMRA-LIKE DOMAIN-CONTAINING PROTEIN"/>
    <property type="match status" value="1"/>
</dbReference>
<dbReference type="Proteomes" id="UP000244201">
    <property type="component" value="Chromosome"/>
</dbReference>
<accession>A0A2R4TCY5</accession>
<dbReference type="Pfam" id="PF05368">
    <property type="entry name" value="NmrA"/>
    <property type="match status" value="1"/>
</dbReference>
<dbReference type="InterPro" id="IPR052718">
    <property type="entry name" value="NmrA-type_oxidoreductase"/>
</dbReference>
<organism evidence="2 3">
    <name type="scientific">Streptomyces lunaelactis</name>
    <dbReference type="NCBI Taxonomy" id="1535768"/>
    <lineage>
        <taxon>Bacteria</taxon>
        <taxon>Bacillati</taxon>
        <taxon>Actinomycetota</taxon>
        <taxon>Actinomycetes</taxon>
        <taxon>Kitasatosporales</taxon>
        <taxon>Streptomycetaceae</taxon>
        <taxon>Streptomyces</taxon>
    </lineage>
</organism>
<dbReference type="EMBL" id="CP026304">
    <property type="protein sequence ID" value="AVZ76988.1"/>
    <property type="molecule type" value="Genomic_DNA"/>
</dbReference>
<dbReference type="OrthoDB" id="5510591at2"/>
<reference evidence="2 3" key="1">
    <citation type="submission" date="2018-01" db="EMBL/GenBank/DDBJ databases">
        <title>Complete genome sequence of Streptomyces lunaelactis MM109T, a Ferroverdin A producer isolated from cave moonmilk deposits.</title>
        <authorList>
            <person name="Naome A."/>
            <person name="Martinet L."/>
            <person name="Maciejewska M."/>
            <person name="Anderssen S."/>
            <person name="Adam D."/>
            <person name="Tenconi E."/>
            <person name="Deflandre B."/>
            <person name="Arguelles-Arias A."/>
            <person name="Calusinska M."/>
            <person name="Copieters W."/>
            <person name="Karim L."/>
            <person name="Hanikenne M."/>
            <person name="Baurain D."/>
            <person name="van Wezel G."/>
            <person name="Smargiasso N."/>
            <person name="de Pauw E."/>
            <person name="Delfosse P."/>
            <person name="Rigali S."/>
        </authorList>
    </citation>
    <scope>NUCLEOTIDE SEQUENCE [LARGE SCALE GENOMIC DNA]</scope>
    <source>
        <strain evidence="2 3">MM109</strain>
    </source>
</reference>
<dbReference type="GeneID" id="55660891"/>
<dbReference type="RefSeq" id="WP_108154278.1">
    <property type="nucleotide sequence ID" value="NZ_CP026304.1"/>
</dbReference>
<gene>
    <name evidence="2" type="ORF">SLUN_37230</name>
</gene>